<reference evidence="2 3" key="1">
    <citation type="journal article" date="2013" name="Int. J. Syst. Evol. Microbiol.">
        <title>Marinoscillum luteum sp. nov., isolated from marine sediment.</title>
        <authorList>
            <person name="Cha I.T."/>
            <person name="Park S.J."/>
            <person name="Kim S.J."/>
            <person name="Kim J.G."/>
            <person name="Jung M.Y."/>
            <person name="Shin K.S."/>
            <person name="Kwon K.K."/>
            <person name="Yang S.H."/>
            <person name="Seo Y.S."/>
            <person name="Rhee S.K."/>
        </authorList>
    </citation>
    <scope>NUCLEOTIDE SEQUENCE [LARGE SCALE GENOMIC DNA]</scope>
    <source>
        <strain evidence="2 3">KCTC 23939</strain>
    </source>
</reference>
<evidence type="ECO:0000313" key="3">
    <source>
        <dbReference type="Proteomes" id="UP001610063"/>
    </source>
</evidence>
<keyword evidence="3" id="KW-1185">Reference proteome</keyword>
<dbReference type="InterPro" id="IPR011008">
    <property type="entry name" value="Dimeric_a/b-barrel"/>
</dbReference>
<accession>A0ABW7N5D4</accession>
<protein>
    <submittedName>
        <fullName evidence="2">DUF3291 domain-containing protein</fullName>
    </submittedName>
</protein>
<dbReference type="Pfam" id="PF11695">
    <property type="entry name" value="DUF3291"/>
    <property type="match status" value="1"/>
</dbReference>
<dbReference type="SUPFAM" id="SSF54909">
    <property type="entry name" value="Dimeric alpha+beta barrel"/>
    <property type="match status" value="1"/>
</dbReference>
<gene>
    <name evidence="2" type="ORF">ACHKAR_05085</name>
</gene>
<evidence type="ECO:0000259" key="1">
    <source>
        <dbReference type="Pfam" id="PF11695"/>
    </source>
</evidence>
<comment type="caution">
    <text evidence="2">The sequence shown here is derived from an EMBL/GenBank/DDBJ whole genome shotgun (WGS) entry which is preliminary data.</text>
</comment>
<organism evidence="2 3">
    <name type="scientific">Marinoscillum luteum</name>
    <dbReference type="NCBI Taxonomy" id="861051"/>
    <lineage>
        <taxon>Bacteria</taxon>
        <taxon>Pseudomonadati</taxon>
        <taxon>Bacteroidota</taxon>
        <taxon>Cytophagia</taxon>
        <taxon>Cytophagales</taxon>
        <taxon>Reichenbachiellaceae</taxon>
        <taxon>Marinoscillum</taxon>
    </lineage>
</organism>
<dbReference type="InterPro" id="IPR021708">
    <property type="entry name" value="DUF3291"/>
</dbReference>
<feature type="domain" description="DUF3291" evidence="1">
    <location>
        <begin position="8"/>
        <end position="145"/>
    </location>
</feature>
<evidence type="ECO:0000313" key="2">
    <source>
        <dbReference type="EMBL" id="MFH6982798.1"/>
    </source>
</evidence>
<name>A0ABW7N5D4_9BACT</name>
<dbReference type="RefSeq" id="WP_395416440.1">
    <property type="nucleotide sequence ID" value="NZ_JBIPKE010000013.1"/>
</dbReference>
<proteinExistence type="predicted"/>
<dbReference type="Proteomes" id="UP001610063">
    <property type="component" value="Unassembled WGS sequence"/>
</dbReference>
<sequence>MSNNQYHLAQFNIIKLKDYLDSPVVKEFRDFLAPVNQLAEESPGFVWRLKDDLGESAANIETPYEDELIFVNMSVWQDYEYLKAYTYQTVHSYFLKSRKKWSLEIEGHRAVMWYVNEGHVPSLAEAKGKLDLLNESGSSRLAFSMTDVYHSDGSKLKK</sequence>
<dbReference type="EMBL" id="JBIPKE010000013">
    <property type="protein sequence ID" value="MFH6982798.1"/>
    <property type="molecule type" value="Genomic_DNA"/>
</dbReference>